<protein>
    <submittedName>
        <fullName evidence="1">Uncharacterized protein</fullName>
    </submittedName>
</protein>
<reference evidence="1 2" key="1">
    <citation type="journal article" date="2023" name="Nucleic Acids Res.">
        <title>The hologenome of Daphnia magna reveals possible DNA methylation and microbiome-mediated evolution of the host genome.</title>
        <authorList>
            <person name="Chaturvedi A."/>
            <person name="Li X."/>
            <person name="Dhandapani V."/>
            <person name="Marshall H."/>
            <person name="Kissane S."/>
            <person name="Cuenca-Cambronero M."/>
            <person name="Asole G."/>
            <person name="Calvet F."/>
            <person name="Ruiz-Romero M."/>
            <person name="Marangio P."/>
            <person name="Guigo R."/>
            <person name="Rago D."/>
            <person name="Mirbahai L."/>
            <person name="Eastwood N."/>
            <person name="Colbourne J.K."/>
            <person name="Zhou J."/>
            <person name="Mallon E."/>
            <person name="Orsini L."/>
        </authorList>
    </citation>
    <scope>NUCLEOTIDE SEQUENCE [LARGE SCALE GENOMIC DNA]</scope>
    <source>
        <strain evidence="1">LRV0_1</strain>
    </source>
</reference>
<evidence type="ECO:0000313" key="1">
    <source>
        <dbReference type="EMBL" id="KAK4011004.1"/>
    </source>
</evidence>
<proteinExistence type="predicted"/>
<dbReference type="Proteomes" id="UP001234178">
    <property type="component" value="Unassembled WGS sequence"/>
</dbReference>
<comment type="caution">
    <text evidence="1">The sequence shown here is derived from an EMBL/GenBank/DDBJ whole genome shotgun (WGS) entry which is preliminary data.</text>
</comment>
<accession>A0ABQ9ZF35</accession>
<keyword evidence="2" id="KW-1185">Reference proteome</keyword>
<dbReference type="EMBL" id="JAOYFB010000003">
    <property type="protein sequence ID" value="KAK4011004.1"/>
    <property type="molecule type" value="Genomic_DNA"/>
</dbReference>
<evidence type="ECO:0000313" key="2">
    <source>
        <dbReference type="Proteomes" id="UP001234178"/>
    </source>
</evidence>
<gene>
    <name evidence="1" type="ORF">OUZ56_020124</name>
</gene>
<name>A0ABQ9ZF35_9CRUS</name>
<sequence length="393" mass="44289">MYSVQWKLVQSSVATGNQDQALTQQLVQNECTIGTGPLRQAIAHCLSFLRHGHPAIAIFITNSNKSLKIAEMVGYIRMKCYLMILMSALFVISKQQRHGELMWLSPYSPSQLVLNNYQRSQFYDPVETDVPYFRFSRPTIIDAQNDEDEYSRQFSDQHLFAGVQDPVVYLPEQLDQQSEDEKSGRFIPVMVQQSTPNRNQMANIIQPRFKNYKSYFQDSSSGDLAQKRFYVNSDSTYNPLLRTVTLRVTSTCTSLSLVSCIPAASLPAAPVPACRRKRNNEVDQSADEDEPQFPINPTVVESVTPTAQPLPAVPNDSIQTPSIEMISSKEEDANTDQFVAQLEKQERKAKFLHWKNYFTSTTTTSWVVVSSTLTQTFVPAVALACLPPGFLVC</sequence>
<organism evidence="1 2">
    <name type="scientific">Daphnia magna</name>
    <dbReference type="NCBI Taxonomy" id="35525"/>
    <lineage>
        <taxon>Eukaryota</taxon>
        <taxon>Metazoa</taxon>
        <taxon>Ecdysozoa</taxon>
        <taxon>Arthropoda</taxon>
        <taxon>Crustacea</taxon>
        <taxon>Branchiopoda</taxon>
        <taxon>Diplostraca</taxon>
        <taxon>Cladocera</taxon>
        <taxon>Anomopoda</taxon>
        <taxon>Daphniidae</taxon>
        <taxon>Daphnia</taxon>
    </lineage>
</organism>